<dbReference type="Pfam" id="PF13490">
    <property type="entry name" value="zf-HC2"/>
    <property type="match status" value="1"/>
</dbReference>
<evidence type="ECO:0000256" key="3">
    <source>
        <dbReference type="SAM" id="MobiDB-lite"/>
    </source>
</evidence>
<keyword evidence="6" id="KW-1185">Reference proteome</keyword>
<protein>
    <recommendedName>
        <fullName evidence="4">Putative zinc-finger domain-containing protein</fullName>
    </recommendedName>
</protein>
<accession>A0A8J3V9V1</accession>
<name>A0A8J3V9V1_9ACTN</name>
<evidence type="ECO:0000313" key="6">
    <source>
        <dbReference type="Proteomes" id="UP000605992"/>
    </source>
</evidence>
<evidence type="ECO:0000259" key="4">
    <source>
        <dbReference type="Pfam" id="PF13490"/>
    </source>
</evidence>
<evidence type="ECO:0000313" key="5">
    <source>
        <dbReference type="EMBL" id="GII56789.1"/>
    </source>
</evidence>
<dbReference type="InterPro" id="IPR041916">
    <property type="entry name" value="Anti_sigma_zinc_sf"/>
</dbReference>
<dbReference type="InterPro" id="IPR027383">
    <property type="entry name" value="Znf_put"/>
</dbReference>
<feature type="domain" description="Putative zinc-finger" evidence="4">
    <location>
        <begin position="6"/>
        <end position="39"/>
    </location>
</feature>
<keyword evidence="2" id="KW-0804">Transcription</keyword>
<reference evidence="5" key="1">
    <citation type="submission" date="2021-01" db="EMBL/GenBank/DDBJ databases">
        <title>Whole genome shotgun sequence of Planotetraspora thailandica NBRC 104271.</title>
        <authorList>
            <person name="Komaki H."/>
            <person name="Tamura T."/>
        </authorList>
    </citation>
    <scope>NUCLEOTIDE SEQUENCE</scope>
    <source>
        <strain evidence="5">NBRC 104271</strain>
    </source>
</reference>
<dbReference type="EMBL" id="BOOR01000041">
    <property type="protein sequence ID" value="GII56789.1"/>
    <property type="molecule type" value="Genomic_DNA"/>
</dbReference>
<dbReference type="Gene3D" id="1.10.10.1320">
    <property type="entry name" value="Anti-sigma factor, zinc-finger domain"/>
    <property type="match status" value="1"/>
</dbReference>
<dbReference type="Proteomes" id="UP000605992">
    <property type="component" value="Unassembled WGS sequence"/>
</dbReference>
<sequence length="102" mass="10736">MSAMGCDEFVEQVTAYLDGALDTVNVNRFTGHIADCDGCEVYLRQIRVTIAELGRLPGPGLADRTTATLLAAFRDRSANETPSEGSQDVRGAGFPGPLSGSS</sequence>
<gene>
    <name evidence="5" type="ORF">Pth03_51780</name>
</gene>
<comment type="caution">
    <text evidence="5">The sequence shown here is derived from an EMBL/GenBank/DDBJ whole genome shotgun (WGS) entry which is preliminary data.</text>
</comment>
<organism evidence="5 6">
    <name type="scientific">Planotetraspora thailandica</name>
    <dbReference type="NCBI Taxonomy" id="487172"/>
    <lineage>
        <taxon>Bacteria</taxon>
        <taxon>Bacillati</taxon>
        <taxon>Actinomycetota</taxon>
        <taxon>Actinomycetes</taxon>
        <taxon>Streptosporangiales</taxon>
        <taxon>Streptosporangiaceae</taxon>
        <taxon>Planotetraspora</taxon>
    </lineage>
</organism>
<proteinExistence type="predicted"/>
<keyword evidence="1" id="KW-0805">Transcription regulation</keyword>
<feature type="region of interest" description="Disordered" evidence="3">
    <location>
        <begin position="74"/>
        <end position="102"/>
    </location>
</feature>
<evidence type="ECO:0000256" key="1">
    <source>
        <dbReference type="ARBA" id="ARBA00023015"/>
    </source>
</evidence>
<dbReference type="AlphaFoldDB" id="A0A8J3V9V1"/>
<evidence type="ECO:0000256" key="2">
    <source>
        <dbReference type="ARBA" id="ARBA00023163"/>
    </source>
</evidence>
<dbReference type="RefSeq" id="WP_203946932.1">
    <property type="nucleotide sequence ID" value="NZ_BOOR01000041.1"/>
</dbReference>